<dbReference type="GO" id="GO:0016020">
    <property type="term" value="C:membrane"/>
    <property type="evidence" value="ECO:0007669"/>
    <property type="project" value="GOC"/>
</dbReference>
<proteinExistence type="inferred from homology"/>
<protein>
    <recommendedName>
        <fullName evidence="4">Glycosyltransferase 2-like domain-containing protein</fullName>
    </recommendedName>
</protein>
<comment type="similarity">
    <text evidence="1">Belongs to the glycosyltransferase 2 family.</text>
</comment>
<dbReference type="Proteomes" id="UP000051269">
    <property type="component" value="Unassembled WGS sequence"/>
</dbReference>
<dbReference type="CDD" id="cd06442">
    <property type="entry name" value="DPM1_like"/>
    <property type="match status" value="1"/>
</dbReference>
<keyword evidence="2" id="KW-0328">Glycosyltransferase</keyword>
<comment type="caution">
    <text evidence="5">The sequence shown here is derived from an EMBL/GenBank/DDBJ whole genome shotgun (WGS) entry which is preliminary data.</text>
</comment>
<keyword evidence="3" id="KW-0808">Transferase</keyword>
<dbReference type="InterPro" id="IPR039528">
    <property type="entry name" value="DPM1-like"/>
</dbReference>
<feature type="domain" description="Glycosyltransferase 2-like" evidence="4">
    <location>
        <begin position="12"/>
        <end position="154"/>
    </location>
</feature>
<dbReference type="FunFam" id="3.90.550.10:FF:000122">
    <property type="entry name" value="Dolichol-phosphate mannosyltransferase subunit 1"/>
    <property type="match status" value="1"/>
</dbReference>
<dbReference type="InterPro" id="IPR029044">
    <property type="entry name" value="Nucleotide-diphossugar_trans"/>
</dbReference>
<dbReference type="Gene3D" id="3.90.550.10">
    <property type="entry name" value="Spore Coat Polysaccharide Biosynthesis Protein SpsA, Chain A"/>
    <property type="match status" value="1"/>
</dbReference>
<dbReference type="SUPFAM" id="SSF53448">
    <property type="entry name" value="Nucleotide-diphospho-sugar transferases"/>
    <property type="match status" value="1"/>
</dbReference>
<dbReference type="PANTHER" id="PTHR43398">
    <property type="entry name" value="DOLICHOL-PHOSPHATE MANNOSYLTRANSFERASE SUBUNIT 1"/>
    <property type="match status" value="1"/>
</dbReference>
<sequence>MIEHVLAEVQEKVPGADILVVDDASPDGTASKVKQSPNFGKKIHIMERPGKAGLGSAYREGFQWALKRGYDAVVEMDADLSHDPADVPRLISALGEGADLAVGSRYLNGIRILNWPQSRLWISTFGGWYARFLTGLPMSDPTSGFKAIRRGVLEGLNWGQFTSQGYGFQVELHFFAWQNGFLIQEVPIIFTERRVGSSKMSTSIALEAARRVLQLAVKRIFP</sequence>
<dbReference type="GO" id="GO:0009247">
    <property type="term" value="P:glycolipid biosynthetic process"/>
    <property type="evidence" value="ECO:0007669"/>
    <property type="project" value="TreeGrafter"/>
</dbReference>
<dbReference type="AlphaFoldDB" id="A0A0R2RHI9"/>
<evidence type="ECO:0000256" key="2">
    <source>
        <dbReference type="ARBA" id="ARBA00022676"/>
    </source>
</evidence>
<organism evidence="5 6">
    <name type="scientific">Verrucomicrobia subdivision 6 bacterium BACL9 MAG-120507-bin52</name>
    <dbReference type="NCBI Taxonomy" id="1655590"/>
    <lineage>
        <taxon>Bacteria</taxon>
        <taxon>Pseudomonadati</taxon>
        <taxon>Verrucomicrobiota</taxon>
        <taxon>Verrucomicrobiia</taxon>
        <taxon>Verrucomicrobiales</taxon>
        <taxon>Verrucomicrobia subdivision 6</taxon>
    </lineage>
</organism>
<evidence type="ECO:0000313" key="6">
    <source>
        <dbReference type="Proteomes" id="UP000051269"/>
    </source>
</evidence>
<evidence type="ECO:0000313" key="5">
    <source>
        <dbReference type="EMBL" id="KRO62039.1"/>
    </source>
</evidence>
<reference evidence="5 6" key="1">
    <citation type="submission" date="2015-10" db="EMBL/GenBank/DDBJ databases">
        <title>Metagenome-Assembled Genomes uncover a global brackish microbiome.</title>
        <authorList>
            <person name="Hugerth L.W."/>
            <person name="Larsson J."/>
            <person name="Alneberg J."/>
            <person name="Lindh M.V."/>
            <person name="Legrand C."/>
            <person name="Pinhassi J."/>
            <person name="Andersson A.F."/>
        </authorList>
    </citation>
    <scope>NUCLEOTIDE SEQUENCE [LARGE SCALE GENOMIC DNA]</scope>
    <source>
        <strain evidence="5">BACL18 MAG-120507-bin52</strain>
    </source>
</reference>
<name>A0A0R2RHI9_9BACT</name>
<dbReference type="PANTHER" id="PTHR43398:SF1">
    <property type="entry name" value="DOLICHOL-PHOSPHATE MANNOSYLTRANSFERASE SUBUNIT 1"/>
    <property type="match status" value="1"/>
</dbReference>
<evidence type="ECO:0000259" key="4">
    <source>
        <dbReference type="Pfam" id="PF00535"/>
    </source>
</evidence>
<dbReference type="InterPro" id="IPR001173">
    <property type="entry name" value="Glyco_trans_2-like"/>
</dbReference>
<evidence type="ECO:0000256" key="3">
    <source>
        <dbReference type="ARBA" id="ARBA00022679"/>
    </source>
</evidence>
<gene>
    <name evidence="5" type="ORF">ABR82_00490</name>
</gene>
<dbReference type="EMBL" id="LIBO01000149">
    <property type="protein sequence ID" value="KRO62039.1"/>
    <property type="molecule type" value="Genomic_DNA"/>
</dbReference>
<evidence type="ECO:0000256" key="1">
    <source>
        <dbReference type="ARBA" id="ARBA00006739"/>
    </source>
</evidence>
<accession>A0A0R2RHI9</accession>
<dbReference type="GO" id="GO:0004582">
    <property type="term" value="F:dolichyl-phosphate beta-D-mannosyltransferase activity"/>
    <property type="evidence" value="ECO:0007669"/>
    <property type="project" value="InterPro"/>
</dbReference>
<dbReference type="Pfam" id="PF00535">
    <property type="entry name" value="Glycos_transf_2"/>
    <property type="match status" value="1"/>
</dbReference>